<comment type="caution">
    <text evidence="2">The sequence shown here is derived from an EMBL/GenBank/DDBJ whole genome shotgun (WGS) entry which is preliminary data.</text>
</comment>
<dbReference type="AlphaFoldDB" id="A0A7W6B8I4"/>
<proteinExistence type="predicted"/>
<evidence type="ECO:0000259" key="1">
    <source>
        <dbReference type="Pfam" id="PF16289"/>
    </source>
</evidence>
<gene>
    <name evidence="2" type="ORF">GGQ65_005031</name>
</gene>
<name>A0A7W6B8I4_9HYPH</name>
<dbReference type="Proteomes" id="UP000545490">
    <property type="component" value="Unassembled WGS sequence"/>
</dbReference>
<evidence type="ECO:0000313" key="2">
    <source>
        <dbReference type="EMBL" id="MBB3917712.1"/>
    </source>
</evidence>
<protein>
    <recommendedName>
        <fullName evidence="1">DUF4935 domain-containing protein</fullName>
    </recommendedName>
</protein>
<dbReference type="EMBL" id="JACIDG010000014">
    <property type="protein sequence ID" value="MBB3917712.1"/>
    <property type="molecule type" value="Genomic_DNA"/>
</dbReference>
<organism evidence="2 3">
    <name type="scientific">Rhizobium fabae</name>
    <dbReference type="NCBI Taxonomy" id="573179"/>
    <lineage>
        <taxon>Bacteria</taxon>
        <taxon>Pseudomonadati</taxon>
        <taxon>Pseudomonadota</taxon>
        <taxon>Alphaproteobacteria</taxon>
        <taxon>Hyphomicrobiales</taxon>
        <taxon>Rhizobiaceae</taxon>
        <taxon>Rhizobium/Agrobacterium group</taxon>
        <taxon>Rhizobium</taxon>
    </lineage>
</organism>
<dbReference type="Pfam" id="PF16289">
    <property type="entry name" value="PIN_12"/>
    <property type="match status" value="1"/>
</dbReference>
<sequence length="187" mass="20597">MLRLIEGSVSGQVNCLIAEQVHFEFVEHDRRVQEEASKNLVALLKQVARVNEIVSIYGAVGEIDLSHIEDHVTRARAHLQEWIETLHQVVPESEASARAFARMRGNRAPARRGKDSSKDCLIFETYLGAGRALREAGMTAPIVFLSSNTSEYLTESRVLKAEIAEDLDPISMLYAPSAGAAVRALGL</sequence>
<evidence type="ECO:0000313" key="3">
    <source>
        <dbReference type="Proteomes" id="UP000545490"/>
    </source>
</evidence>
<accession>A0A7W6B8I4</accession>
<dbReference type="InterPro" id="IPR032557">
    <property type="entry name" value="DUF4935"/>
</dbReference>
<reference evidence="2 3" key="1">
    <citation type="submission" date="2020-08" db="EMBL/GenBank/DDBJ databases">
        <title>Genomic Encyclopedia of Type Strains, Phase IV (KMG-IV): sequencing the most valuable type-strain genomes for metagenomic binning, comparative biology and taxonomic classification.</title>
        <authorList>
            <person name="Goeker M."/>
        </authorList>
    </citation>
    <scope>NUCLEOTIDE SEQUENCE [LARGE SCALE GENOMIC DNA]</scope>
    <source>
        <strain evidence="2 3">DSM 19331</strain>
    </source>
</reference>
<feature type="domain" description="DUF4935" evidence="1">
    <location>
        <begin position="9"/>
        <end position="151"/>
    </location>
</feature>